<dbReference type="OrthoDB" id="672239at2"/>
<dbReference type="EMBL" id="CP030041">
    <property type="protein sequence ID" value="AWW29571.1"/>
    <property type="molecule type" value="Genomic_DNA"/>
</dbReference>
<dbReference type="InterPro" id="IPR010982">
    <property type="entry name" value="Lambda_DNA-bd_dom_sf"/>
</dbReference>
<proteinExistence type="predicted"/>
<evidence type="ECO:0000313" key="2">
    <source>
        <dbReference type="EMBL" id="AWW29571.1"/>
    </source>
</evidence>
<evidence type="ECO:0000313" key="3">
    <source>
        <dbReference type="Proteomes" id="UP000248688"/>
    </source>
</evidence>
<feature type="domain" description="HTH cro/C1-type" evidence="1">
    <location>
        <begin position="69"/>
        <end position="123"/>
    </location>
</feature>
<dbReference type="RefSeq" id="WP_112782969.1">
    <property type="nucleotide sequence ID" value="NZ_CP030041.1"/>
</dbReference>
<dbReference type="AlphaFoldDB" id="A0A2Z4IEQ5"/>
<dbReference type="KEGG" id="est:DN752_05205"/>
<dbReference type="Pfam" id="PF01381">
    <property type="entry name" value="HTH_3"/>
    <property type="match status" value="1"/>
</dbReference>
<organism evidence="2 3">
    <name type="scientific">Echinicola strongylocentroti</name>
    <dbReference type="NCBI Taxonomy" id="1795355"/>
    <lineage>
        <taxon>Bacteria</taxon>
        <taxon>Pseudomonadati</taxon>
        <taxon>Bacteroidota</taxon>
        <taxon>Cytophagia</taxon>
        <taxon>Cytophagales</taxon>
        <taxon>Cyclobacteriaceae</taxon>
        <taxon>Echinicola</taxon>
    </lineage>
</organism>
<sequence>MKNIEILPKDIWNNDKLNKIDEFIKEHSDNQSKERKIRNKLLSIQYKLEDYIERDDIKENETLDILDFVKLYLKVFDITKKDLAKYFGMRDSNLHKYLTGQRKLNPEVVLKISSFSRTKPEYWYRVQVKNEIVKLKKEDRKEYDKYDYEKLLSI</sequence>
<dbReference type="PROSITE" id="PS50943">
    <property type="entry name" value="HTH_CROC1"/>
    <property type="match status" value="1"/>
</dbReference>
<protein>
    <submittedName>
        <fullName evidence="2">Transcriptional regulator</fullName>
    </submittedName>
</protein>
<reference evidence="2 3" key="1">
    <citation type="submission" date="2018-06" db="EMBL/GenBank/DDBJ databases">
        <title>Echinicola strongylocentroti sp. nov., isolated from a sea urchin Strongylocentrotus intermedius.</title>
        <authorList>
            <person name="Bae S.S."/>
        </authorList>
    </citation>
    <scope>NUCLEOTIDE SEQUENCE [LARGE SCALE GENOMIC DNA]</scope>
    <source>
        <strain evidence="2 3">MEBiC08714</strain>
    </source>
</reference>
<dbReference type="Proteomes" id="UP000248688">
    <property type="component" value="Chromosome"/>
</dbReference>
<dbReference type="InterPro" id="IPR001387">
    <property type="entry name" value="Cro/C1-type_HTH"/>
</dbReference>
<keyword evidence="3" id="KW-1185">Reference proteome</keyword>
<name>A0A2Z4IEQ5_9BACT</name>
<accession>A0A2Z4IEQ5</accession>
<dbReference type="GO" id="GO:0003677">
    <property type="term" value="F:DNA binding"/>
    <property type="evidence" value="ECO:0007669"/>
    <property type="project" value="InterPro"/>
</dbReference>
<gene>
    <name evidence="2" type="ORF">DN752_05205</name>
</gene>
<dbReference type="SUPFAM" id="SSF47413">
    <property type="entry name" value="lambda repressor-like DNA-binding domains"/>
    <property type="match status" value="1"/>
</dbReference>
<evidence type="ECO:0000259" key="1">
    <source>
        <dbReference type="PROSITE" id="PS50943"/>
    </source>
</evidence>
<dbReference type="Gene3D" id="1.10.260.40">
    <property type="entry name" value="lambda repressor-like DNA-binding domains"/>
    <property type="match status" value="1"/>
</dbReference>